<feature type="transmembrane region" description="Helical" evidence="2">
    <location>
        <begin position="39"/>
        <end position="57"/>
    </location>
</feature>
<feature type="compositionally biased region" description="Basic and acidic residues" evidence="1">
    <location>
        <begin position="83"/>
        <end position="98"/>
    </location>
</feature>
<dbReference type="PANTHER" id="PTHR37304:SF1">
    <property type="entry name" value="MEMBRANE PROTEIN"/>
    <property type="match status" value="1"/>
</dbReference>
<keyword evidence="4" id="KW-1185">Reference proteome</keyword>
<dbReference type="Proteomes" id="UP000219412">
    <property type="component" value="Unassembled WGS sequence"/>
</dbReference>
<dbReference type="EMBL" id="OBQF01000003">
    <property type="protein sequence ID" value="SOC41655.1"/>
    <property type="molecule type" value="Genomic_DNA"/>
</dbReference>
<proteinExistence type="predicted"/>
<evidence type="ECO:0000256" key="1">
    <source>
        <dbReference type="SAM" id="MobiDB-lite"/>
    </source>
</evidence>
<protein>
    <submittedName>
        <fullName evidence="3">Uncharacterized membrane protein YuzA</fullName>
    </submittedName>
</protein>
<keyword evidence="2" id="KW-1133">Transmembrane helix</keyword>
<evidence type="ECO:0000313" key="3">
    <source>
        <dbReference type="EMBL" id="SOC41655.1"/>
    </source>
</evidence>
<dbReference type="InterPro" id="IPR007211">
    <property type="entry name" value="DUF378"/>
</dbReference>
<evidence type="ECO:0000313" key="4">
    <source>
        <dbReference type="Proteomes" id="UP000219412"/>
    </source>
</evidence>
<dbReference type="AlphaFoldDB" id="A0A285UIB8"/>
<organism evidence="3 4">
    <name type="scientific">Salinicoccus kekensis</name>
    <dbReference type="NCBI Taxonomy" id="714307"/>
    <lineage>
        <taxon>Bacteria</taxon>
        <taxon>Bacillati</taxon>
        <taxon>Bacillota</taxon>
        <taxon>Bacilli</taxon>
        <taxon>Bacillales</taxon>
        <taxon>Staphylococcaceae</taxon>
        <taxon>Salinicoccus</taxon>
    </lineage>
</organism>
<evidence type="ECO:0000256" key="2">
    <source>
        <dbReference type="SAM" id="Phobius"/>
    </source>
</evidence>
<feature type="transmembrane region" description="Helical" evidence="2">
    <location>
        <begin position="7"/>
        <end position="27"/>
    </location>
</feature>
<keyword evidence="2" id="KW-0812">Transmembrane</keyword>
<name>A0A285UIB8_9STAP</name>
<feature type="compositionally biased region" description="Low complexity" evidence="1">
    <location>
        <begin position="72"/>
        <end position="82"/>
    </location>
</feature>
<dbReference type="RefSeq" id="WP_097040450.1">
    <property type="nucleotide sequence ID" value="NZ_OBQF01000003.1"/>
</dbReference>
<keyword evidence="2" id="KW-0472">Membrane</keyword>
<dbReference type="PANTHER" id="PTHR37304">
    <property type="entry name" value="MEMBRANE PROTEIN-RELATED"/>
    <property type="match status" value="1"/>
</dbReference>
<dbReference type="Pfam" id="PF04070">
    <property type="entry name" value="DUF378"/>
    <property type="match status" value="1"/>
</dbReference>
<dbReference type="OrthoDB" id="9812136at2"/>
<gene>
    <name evidence="3" type="ORF">SAMN05878391_1361</name>
</gene>
<feature type="region of interest" description="Disordered" evidence="1">
    <location>
        <begin position="71"/>
        <end position="127"/>
    </location>
</feature>
<feature type="compositionally biased region" description="Low complexity" evidence="1">
    <location>
        <begin position="111"/>
        <end position="127"/>
    </location>
</feature>
<reference evidence="4" key="1">
    <citation type="submission" date="2017-08" db="EMBL/GenBank/DDBJ databases">
        <authorList>
            <person name="Varghese N."/>
            <person name="Submissions S."/>
        </authorList>
    </citation>
    <scope>NUCLEOTIDE SEQUENCE [LARGE SCALE GENOMIC DNA]</scope>
    <source>
        <strain evidence="4">DSM 23173</strain>
    </source>
</reference>
<accession>A0A285UIB8</accession>
<sequence length="127" mass="13693">MKVADMIALALVIIGGLNWLLVGLFEFDLVASLFGGQDAILSKIVYILVGLAALYSLKFFKHINDQYEEPRAATATAGTDSSARTDGRDADGRVKDPNVNDSVSGTDRAGDPNNPDDPNNPRNRSER</sequence>